<evidence type="ECO:0000313" key="4">
    <source>
        <dbReference type="Proteomes" id="UP000190744"/>
    </source>
</evidence>
<feature type="region of interest" description="Disordered" evidence="1">
    <location>
        <begin position="140"/>
        <end position="167"/>
    </location>
</feature>
<feature type="transmembrane region" description="Helical" evidence="2">
    <location>
        <begin position="513"/>
        <end position="535"/>
    </location>
</feature>
<keyword evidence="2" id="KW-0472">Membrane</keyword>
<keyword evidence="2" id="KW-1133">Transmembrane helix</keyword>
<feature type="region of interest" description="Disordered" evidence="1">
    <location>
        <begin position="1"/>
        <end position="70"/>
    </location>
</feature>
<dbReference type="Proteomes" id="UP000190744">
    <property type="component" value="Unassembled WGS sequence"/>
</dbReference>
<organism evidence="3 4">
    <name type="scientific">Penicillium brasilianum</name>
    <dbReference type="NCBI Taxonomy" id="104259"/>
    <lineage>
        <taxon>Eukaryota</taxon>
        <taxon>Fungi</taxon>
        <taxon>Dikarya</taxon>
        <taxon>Ascomycota</taxon>
        <taxon>Pezizomycotina</taxon>
        <taxon>Eurotiomycetes</taxon>
        <taxon>Eurotiomycetidae</taxon>
        <taxon>Eurotiales</taxon>
        <taxon>Aspergillaceae</taxon>
        <taxon>Penicillium</taxon>
    </lineage>
</organism>
<feature type="compositionally biased region" description="Basic and acidic residues" evidence="1">
    <location>
        <begin position="185"/>
        <end position="194"/>
    </location>
</feature>
<protein>
    <recommendedName>
        <fullName evidence="5">DUF3824 domain-containing protein</fullName>
    </recommendedName>
</protein>
<gene>
    <name evidence="3" type="ORF">PEBR_26643</name>
</gene>
<dbReference type="EMBL" id="LJBN01000169">
    <property type="protein sequence ID" value="OOQ85322.1"/>
    <property type="molecule type" value="Genomic_DNA"/>
</dbReference>
<feature type="compositionally biased region" description="Acidic residues" evidence="1">
    <location>
        <begin position="492"/>
        <end position="501"/>
    </location>
</feature>
<feature type="region of interest" description="Disordered" evidence="1">
    <location>
        <begin position="604"/>
        <end position="663"/>
    </location>
</feature>
<feature type="compositionally biased region" description="Basic and acidic residues" evidence="1">
    <location>
        <begin position="397"/>
        <end position="416"/>
    </location>
</feature>
<name>A0A1S9RIH0_PENBI</name>
<feature type="compositionally biased region" description="Basic and acidic residues" evidence="1">
    <location>
        <begin position="353"/>
        <end position="371"/>
    </location>
</feature>
<feature type="compositionally biased region" description="Polar residues" evidence="1">
    <location>
        <begin position="460"/>
        <end position="471"/>
    </location>
</feature>
<dbReference type="AlphaFoldDB" id="A0A1S9RIH0"/>
<feature type="region of interest" description="Disordered" evidence="1">
    <location>
        <begin position="339"/>
        <end position="509"/>
    </location>
</feature>
<evidence type="ECO:0000256" key="1">
    <source>
        <dbReference type="SAM" id="MobiDB-lite"/>
    </source>
</evidence>
<sequence>MMAYYDDRRHYAPRDRGRSSAGHAADYYDDHPRGLPARHDRDVYSARGGEDSVEEIQRDYPPGSDYMYERGYDSRRSRRPVYENVRRASSVSGYDPYYENGYYRSRTRRSRQFDDRRKCSLSLAAILVSHTEYLTAVILNDPSGPRRSRYSSASSSSPSPSRHRRRKSFGETALGALGLGSVASRHSDRTDRGRARSSSRRRGRDYSSSRSRSRSRSRDRDRNHRQRSEQRIAQAARAALTAGAVEAFKSRKDPGEWTGAKGKRILTAAVTAAGADGLLDKDPKKHSGRHVVESTLAGLAASHFVGGGRSSSKGRDGRGRSASGLKDLAATGALAAAGKEIYDRISRSRSRPRGRDDRDRDRDRDSDDGRRGSKKRSKSVSEYLTKGMAALGLGEEASDRGREDRGRDRDDRYDRRRERRHHRDRDSRYDSYSDSDAESDYRSSRDHRHGRGSRDVGRTRSVNGSRATPTSAPRGENRVGSTHRGSHSSSESDSDLGDSSDEKEKRKKLKRDMLLTSGLATVATIHAAHGVYGGVQKRKKRMQQVKDGEITQEEARKRRIKANTLDAFSVGLAALGIKGAYAEWKEVNEKRKETKHFQDECAQRARKREMRRCRSQGSAPNSRRRWPDEIEYPNDSRHSHSNGFSYHDGNPYGATSAAPAISY</sequence>
<feature type="compositionally biased region" description="Basic residues" evidence="1">
    <location>
        <begin position="604"/>
        <end position="614"/>
    </location>
</feature>
<evidence type="ECO:0000256" key="2">
    <source>
        <dbReference type="SAM" id="Phobius"/>
    </source>
</evidence>
<proteinExistence type="predicted"/>
<reference evidence="4" key="1">
    <citation type="submission" date="2015-09" db="EMBL/GenBank/DDBJ databases">
        <authorList>
            <person name="Fill T.P."/>
            <person name="Baretta J.F."/>
            <person name="de Almeida L.G."/>
            <person name="Rocha M."/>
            <person name="de Souza D.H."/>
            <person name="Malavazi I."/>
            <person name="Cerdeira L.T."/>
            <person name="Hong H."/>
            <person name="Samborskyy M."/>
            <person name="de Vasconcelos A.T."/>
            <person name="Leadlay P."/>
            <person name="Rodrigues-Filho E."/>
        </authorList>
    </citation>
    <scope>NUCLEOTIDE SEQUENCE [LARGE SCALE GENOMIC DNA]</scope>
    <source>
        <strain evidence="4">LaBioMMi 136</strain>
    </source>
</reference>
<feature type="region of interest" description="Disordered" evidence="1">
    <location>
        <begin position="303"/>
        <end position="324"/>
    </location>
</feature>
<feature type="compositionally biased region" description="Low complexity" evidence="1">
    <location>
        <begin position="142"/>
        <end position="160"/>
    </location>
</feature>
<feature type="compositionally biased region" description="Basic and acidic residues" evidence="1">
    <location>
        <begin position="26"/>
        <end position="58"/>
    </location>
</feature>
<evidence type="ECO:0000313" key="3">
    <source>
        <dbReference type="EMBL" id="OOQ85322.1"/>
    </source>
</evidence>
<feature type="region of interest" description="Disordered" evidence="1">
    <location>
        <begin position="180"/>
        <end position="231"/>
    </location>
</feature>
<feature type="compositionally biased region" description="Basic and acidic residues" evidence="1">
    <location>
        <begin position="216"/>
        <end position="230"/>
    </location>
</feature>
<comment type="caution">
    <text evidence="3">The sequence shown here is derived from an EMBL/GenBank/DDBJ whole genome shotgun (WGS) entry which is preliminary data.</text>
</comment>
<evidence type="ECO:0008006" key="5">
    <source>
        <dbReference type="Google" id="ProtNLM"/>
    </source>
</evidence>
<accession>A0A1S9RIH0</accession>
<keyword evidence="2" id="KW-0812">Transmembrane</keyword>
<feature type="compositionally biased region" description="Basic and acidic residues" evidence="1">
    <location>
        <begin position="1"/>
        <end position="18"/>
    </location>
</feature>